<keyword evidence="3" id="KW-1185">Reference proteome</keyword>
<evidence type="ECO:0000256" key="1">
    <source>
        <dbReference type="SAM" id="MobiDB-lite"/>
    </source>
</evidence>
<sequence length="452" mass="49149">MDDYENEFEDEDYMYMEDTYIQADDLAEHAIASPVPYDGDDDIDPEHWRFEYWMDIEYDSDGDAVRARQADSKEARLKRKRKELATSSTVKRRKVQDGTGIKYAGNDSPAVLLVNERVNEMMKSPEKRGRGLGVKPWALLGDWREKLENAPIFAKRDLNVKLADVVDEPEYEDDEDGDVLDMEEGEPTVGGDGEDDMGPLGEIDPEVLKMALRQQMAAQGLTGVDEDMLMAFASRMLAGEGEADDIAGELADNLLEQEEENEEDEAEGGALSQWVSQQVQTSKGATTTDDTPLTPTKTGAVAMPPHEDTPVHRRPPTPASTATSSSVDSSSQPGTQAAPVHDSPIEGTPPRGQKRKAVTDIEEKRTPDKKNARASSPQPQVVSPAVKGKKRKADVGEEAVAPQAKRPARMARGFDAPTAASKSRAVSGSAPVQGTAKSSTAPAKGIRKGRKG</sequence>
<dbReference type="EMBL" id="MU007036">
    <property type="protein sequence ID" value="KAF2430832.1"/>
    <property type="molecule type" value="Genomic_DNA"/>
</dbReference>
<reference evidence="2" key="1">
    <citation type="journal article" date="2020" name="Stud. Mycol.">
        <title>101 Dothideomycetes genomes: a test case for predicting lifestyles and emergence of pathogens.</title>
        <authorList>
            <person name="Haridas S."/>
            <person name="Albert R."/>
            <person name="Binder M."/>
            <person name="Bloem J."/>
            <person name="Labutti K."/>
            <person name="Salamov A."/>
            <person name="Andreopoulos B."/>
            <person name="Baker S."/>
            <person name="Barry K."/>
            <person name="Bills G."/>
            <person name="Bluhm B."/>
            <person name="Cannon C."/>
            <person name="Castanera R."/>
            <person name="Culley D."/>
            <person name="Daum C."/>
            <person name="Ezra D."/>
            <person name="Gonzalez J."/>
            <person name="Henrissat B."/>
            <person name="Kuo A."/>
            <person name="Liang C."/>
            <person name="Lipzen A."/>
            <person name="Lutzoni F."/>
            <person name="Magnuson J."/>
            <person name="Mondo S."/>
            <person name="Nolan M."/>
            <person name="Ohm R."/>
            <person name="Pangilinan J."/>
            <person name="Park H.-J."/>
            <person name="Ramirez L."/>
            <person name="Alfaro M."/>
            <person name="Sun H."/>
            <person name="Tritt A."/>
            <person name="Yoshinaga Y."/>
            <person name="Zwiers L.-H."/>
            <person name="Turgeon B."/>
            <person name="Goodwin S."/>
            <person name="Spatafora J."/>
            <person name="Crous P."/>
            <person name="Grigoriev I."/>
        </authorList>
    </citation>
    <scope>NUCLEOTIDE SEQUENCE</scope>
    <source>
        <strain evidence="2">CBS 130266</strain>
    </source>
</reference>
<feature type="compositionally biased region" description="Polar residues" evidence="1">
    <location>
        <begin position="273"/>
        <end position="285"/>
    </location>
</feature>
<feature type="compositionally biased region" description="Acidic residues" evidence="1">
    <location>
        <begin position="255"/>
        <end position="267"/>
    </location>
</feature>
<feature type="compositionally biased region" description="Acidic residues" evidence="1">
    <location>
        <begin position="168"/>
        <end position="197"/>
    </location>
</feature>
<evidence type="ECO:0000313" key="3">
    <source>
        <dbReference type="Proteomes" id="UP000800235"/>
    </source>
</evidence>
<name>A0A9P4NSH8_9PEZI</name>
<proteinExistence type="predicted"/>
<dbReference type="OrthoDB" id="3933088at2759"/>
<organism evidence="2 3">
    <name type="scientific">Tothia fuscella</name>
    <dbReference type="NCBI Taxonomy" id="1048955"/>
    <lineage>
        <taxon>Eukaryota</taxon>
        <taxon>Fungi</taxon>
        <taxon>Dikarya</taxon>
        <taxon>Ascomycota</taxon>
        <taxon>Pezizomycotina</taxon>
        <taxon>Dothideomycetes</taxon>
        <taxon>Pleosporomycetidae</taxon>
        <taxon>Venturiales</taxon>
        <taxon>Cylindrosympodiaceae</taxon>
        <taxon>Tothia</taxon>
    </lineage>
</organism>
<feature type="compositionally biased region" description="Low complexity" evidence="1">
    <location>
        <begin position="286"/>
        <end position="298"/>
    </location>
</feature>
<feature type="compositionally biased region" description="Low complexity" evidence="1">
    <location>
        <begin position="319"/>
        <end position="335"/>
    </location>
</feature>
<comment type="caution">
    <text evidence="2">The sequence shown here is derived from an EMBL/GenBank/DDBJ whole genome shotgun (WGS) entry which is preliminary data.</text>
</comment>
<feature type="compositionally biased region" description="Polar residues" evidence="1">
    <location>
        <begin position="420"/>
        <end position="441"/>
    </location>
</feature>
<feature type="compositionally biased region" description="Basic and acidic residues" evidence="1">
    <location>
        <begin position="357"/>
        <end position="371"/>
    </location>
</feature>
<dbReference type="Proteomes" id="UP000800235">
    <property type="component" value="Unassembled WGS sequence"/>
</dbReference>
<evidence type="ECO:0000313" key="2">
    <source>
        <dbReference type="EMBL" id="KAF2430832.1"/>
    </source>
</evidence>
<accession>A0A9P4NSH8</accession>
<feature type="region of interest" description="Disordered" evidence="1">
    <location>
        <begin position="243"/>
        <end position="452"/>
    </location>
</feature>
<gene>
    <name evidence="2" type="ORF">EJ08DRAFT_733848</name>
</gene>
<protein>
    <submittedName>
        <fullName evidence="2">Uncharacterized protein</fullName>
    </submittedName>
</protein>
<dbReference type="AlphaFoldDB" id="A0A9P4NSH8"/>
<feature type="region of interest" description="Disordered" evidence="1">
    <location>
        <begin position="168"/>
        <end position="202"/>
    </location>
</feature>